<evidence type="ECO:0000256" key="6">
    <source>
        <dbReference type="ARBA" id="ARBA00039101"/>
    </source>
</evidence>
<keyword evidence="3" id="KW-0285">Flavoprotein</keyword>
<dbReference type="EMBL" id="AP029170">
    <property type="protein sequence ID" value="BFD45986.1"/>
    <property type="molecule type" value="Genomic_DNA"/>
</dbReference>
<dbReference type="AlphaFoldDB" id="A0AAT9G853"/>
<keyword evidence="4" id="KW-0274">FAD</keyword>
<evidence type="ECO:0000256" key="3">
    <source>
        <dbReference type="ARBA" id="ARBA00022630"/>
    </source>
</evidence>
<comment type="cofactor">
    <cofactor evidence="1">
        <name>FAD</name>
        <dbReference type="ChEBI" id="CHEBI:57692"/>
    </cofactor>
</comment>
<evidence type="ECO:0000256" key="7">
    <source>
        <dbReference type="ARBA" id="ARBA00039751"/>
    </source>
</evidence>
<dbReference type="InterPro" id="IPR023209">
    <property type="entry name" value="DAO"/>
</dbReference>
<evidence type="ECO:0000256" key="4">
    <source>
        <dbReference type="ARBA" id="ARBA00022827"/>
    </source>
</evidence>
<evidence type="ECO:0000256" key="1">
    <source>
        <dbReference type="ARBA" id="ARBA00001974"/>
    </source>
</evidence>
<dbReference type="GO" id="GO:0005737">
    <property type="term" value="C:cytoplasm"/>
    <property type="evidence" value="ECO:0007669"/>
    <property type="project" value="TreeGrafter"/>
</dbReference>
<dbReference type="Gene3D" id="3.30.9.10">
    <property type="entry name" value="D-Amino Acid Oxidase, subunit A, domain 2"/>
    <property type="match status" value="1"/>
</dbReference>
<dbReference type="GO" id="GO:0019478">
    <property type="term" value="P:D-amino acid catabolic process"/>
    <property type="evidence" value="ECO:0007669"/>
    <property type="project" value="TreeGrafter"/>
</dbReference>
<dbReference type="GO" id="GO:0003884">
    <property type="term" value="F:D-amino-acid oxidase activity"/>
    <property type="evidence" value="ECO:0007669"/>
    <property type="project" value="UniProtKB-EC"/>
</dbReference>
<evidence type="ECO:0000313" key="10">
    <source>
        <dbReference type="EMBL" id="BFD45986.1"/>
    </source>
</evidence>
<evidence type="ECO:0000259" key="9">
    <source>
        <dbReference type="Pfam" id="PF01266"/>
    </source>
</evidence>
<dbReference type="GO" id="GO:0071949">
    <property type="term" value="F:FAD binding"/>
    <property type="evidence" value="ECO:0007669"/>
    <property type="project" value="InterPro"/>
</dbReference>
<gene>
    <name evidence="10" type="ORF">DMENIID0002_06320</name>
</gene>
<keyword evidence="5" id="KW-0560">Oxidoreductase</keyword>
<evidence type="ECO:0000256" key="8">
    <source>
        <dbReference type="ARBA" id="ARBA00049547"/>
    </source>
</evidence>
<evidence type="ECO:0000256" key="2">
    <source>
        <dbReference type="ARBA" id="ARBA00006730"/>
    </source>
</evidence>
<dbReference type="Pfam" id="PF01266">
    <property type="entry name" value="DAO"/>
    <property type="match status" value="1"/>
</dbReference>
<comment type="similarity">
    <text evidence="2">Belongs to the DAMOX/DASOX family.</text>
</comment>
<accession>A0AAT9G853</accession>
<sequence length="380" mass="42104">MATLMVITPTLTMAISGEVRKITPPKLDTAYLGQKILCYRPMRHGSPKMSVEEKDSKIIANNYGHGGSGWTLGPGSAKYVNNLLINSKYATDLTKDTPITIIGAGVLGLFTAYDLEQKGFKNITIVAEKFDGLASNNAGGLLALVSMDNGQKIQTVLQKIEIDAYKFYASIAKKQHPHFKEGAIIVPTYFRTREESGLEPYVGKVMKPAKDVTVDFDNGTTRKMIVYDDGIFMDTGILMAELNEYLRSKNIKFVQKKVNSFAELDGKFIFNCTGLGASKLNNDEKLVSVQGHLIMLKDQNPKNLQYMILTRWDEGKTKFGQKVERDFYIFPKHMPNTGVNDVGVIGGTFIEGATPATPNDEEFGIILQNAKEFYGIKQVP</sequence>
<reference evidence="10" key="1">
    <citation type="submission" date="2024-01" db="EMBL/GenBank/DDBJ databases">
        <title>Sequencing the genomes of a sandfly, Sergentomyia squamirostris, and its two endosymbionts.</title>
        <authorList>
            <person name="Itokawa K."/>
            <person name="Sanjoba C."/>
        </authorList>
    </citation>
    <scope>NUCLEOTIDE SEQUENCE</scope>
    <source>
        <strain evidence="10">RiSSQ</strain>
    </source>
</reference>
<dbReference type="InterPro" id="IPR006076">
    <property type="entry name" value="FAD-dep_OxRdtase"/>
</dbReference>
<evidence type="ECO:0000256" key="5">
    <source>
        <dbReference type="ARBA" id="ARBA00023002"/>
    </source>
</evidence>
<feature type="domain" description="FAD dependent oxidoreductase" evidence="9">
    <location>
        <begin position="99"/>
        <end position="374"/>
    </location>
</feature>
<dbReference type="SUPFAM" id="SSF51971">
    <property type="entry name" value="Nucleotide-binding domain"/>
    <property type="match status" value="1"/>
</dbReference>
<proteinExistence type="inferred from homology"/>
<organism evidence="10">
    <name type="scientific">Candidatus Tisiphia endosymbiont of Sergentomyia squamirostris</name>
    <dbReference type="NCBI Taxonomy" id="3113639"/>
    <lineage>
        <taxon>Bacteria</taxon>
        <taxon>Pseudomonadati</taxon>
        <taxon>Pseudomonadota</taxon>
        <taxon>Alphaproteobacteria</taxon>
        <taxon>Rickettsiales</taxon>
        <taxon>Rickettsiaceae</taxon>
        <taxon>Rickettsieae</taxon>
        <taxon>Candidatus Tisiphia</taxon>
    </lineage>
</organism>
<comment type="catalytic activity">
    <reaction evidence="8">
        <text>a D-alpha-amino acid + O2 + H2O = a 2-oxocarboxylate + H2O2 + NH4(+)</text>
        <dbReference type="Rhea" id="RHEA:21816"/>
        <dbReference type="ChEBI" id="CHEBI:15377"/>
        <dbReference type="ChEBI" id="CHEBI:15379"/>
        <dbReference type="ChEBI" id="CHEBI:16240"/>
        <dbReference type="ChEBI" id="CHEBI:28938"/>
        <dbReference type="ChEBI" id="CHEBI:35179"/>
        <dbReference type="ChEBI" id="CHEBI:59871"/>
        <dbReference type="EC" id="1.4.3.3"/>
    </reaction>
    <physiologicalReaction direction="left-to-right" evidence="8">
        <dbReference type="Rhea" id="RHEA:21817"/>
    </physiologicalReaction>
</comment>
<dbReference type="PANTHER" id="PTHR11530:SF11">
    <property type="entry name" value="D-ASPARTATE OXIDASE"/>
    <property type="match status" value="1"/>
</dbReference>
<dbReference type="EC" id="1.4.3.3" evidence="6"/>
<protein>
    <recommendedName>
        <fullName evidence="7">D-amino-acid oxidase</fullName>
        <ecNumber evidence="6">1.4.3.3</ecNumber>
    </recommendedName>
</protein>
<dbReference type="Gene3D" id="3.40.50.720">
    <property type="entry name" value="NAD(P)-binding Rossmann-like Domain"/>
    <property type="match status" value="2"/>
</dbReference>
<name>A0AAT9G853_9RICK</name>
<dbReference type="PANTHER" id="PTHR11530">
    <property type="entry name" value="D-AMINO ACID OXIDASE"/>
    <property type="match status" value="1"/>
</dbReference>